<sequence length="66" mass="7409">MPYGASDKLAQSLVRRRKEPSNLQRFFFCPLTHPPHIDVEALVENAQEAVAVAGIWTRAVSSNCKR</sequence>
<accession>A0A2P5YGH4</accession>
<organism evidence="1 2">
    <name type="scientific">Gossypium barbadense</name>
    <name type="common">Sea Island cotton</name>
    <name type="synonym">Hibiscus barbadensis</name>
    <dbReference type="NCBI Taxonomy" id="3634"/>
    <lineage>
        <taxon>Eukaryota</taxon>
        <taxon>Viridiplantae</taxon>
        <taxon>Streptophyta</taxon>
        <taxon>Embryophyta</taxon>
        <taxon>Tracheophyta</taxon>
        <taxon>Spermatophyta</taxon>
        <taxon>Magnoliopsida</taxon>
        <taxon>eudicotyledons</taxon>
        <taxon>Gunneridae</taxon>
        <taxon>Pentapetalae</taxon>
        <taxon>rosids</taxon>
        <taxon>malvids</taxon>
        <taxon>Malvales</taxon>
        <taxon>Malvaceae</taxon>
        <taxon>Malvoideae</taxon>
        <taxon>Gossypium</taxon>
    </lineage>
</organism>
<evidence type="ECO:0000313" key="2">
    <source>
        <dbReference type="Proteomes" id="UP000239757"/>
    </source>
</evidence>
<protein>
    <submittedName>
        <fullName evidence="1">Uncharacterized protein</fullName>
    </submittedName>
</protein>
<gene>
    <name evidence="1" type="ORF">GOBAR_AA05905</name>
</gene>
<proteinExistence type="predicted"/>
<dbReference type="AlphaFoldDB" id="A0A2P5YGH4"/>
<name>A0A2P5YGH4_GOSBA</name>
<reference evidence="1 2" key="1">
    <citation type="submission" date="2015-01" db="EMBL/GenBank/DDBJ databases">
        <title>Genome of allotetraploid Gossypium barbadense reveals genomic plasticity and fiber elongation in cotton evolution.</title>
        <authorList>
            <person name="Chen X."/>
            <person name="Liu X."/>
            <person name="Zhao B."/>
            <person name="Zheng H."/>
            <person name="Hu Y."/>
            <person name="Lu G."/>
            <person name="Yang C."/>
            <person name="Chen J."/>
            <person name="Shan C."/>
            <person name="Zhang L."/>
            <person name="Zhou Y."/>
            <person name="Wang L."/>
            <person name="Guo W."/>
            <person name="Bai Y."/>
            <person name="Ruan J."/>
            <person name="Shangguan X."/>
            <person name="Mao Y."/>
            <person name="Jiang J."/>
            <person name="Zhu Y."/>
            <person name="Lei J."/>
            <person name="Kang H."/>
            <person name="Chen S."/>
            <person name="He X."/>
            <person name="Wang R."/>
            <person name="Wang Y."/>
            <person name="Chen J."/>
            <person name="Wang L."/>
            <person name="Yu S."/>
            <person name="Wang B."/>
            <person name="Wei J."/>
            <person name="Song S."/>
            <person name="Lu X."/>
            <person name="Gao Z."/>
            <person name="Gu W."/>
            <person name="Deng X."/>
            <person name="Ma D."/>
            <person name="Wang S."/>
            <person name="Liang W."/>
            <person name="Fang L."/>
            <person name="Cai C."/>
            <person name="Zhu X."/>
            <person name="Zhou B."/>
            <person name="Zhang Y."/>
            <person name="Chen Z."/>
            <person name="Xu S."/>
            <person name="Zhu R."/>
            <person name="Wang S."/>
            <person name="Zhang T."/>
            <person name="Zhao G."/>
        </authorList>
    </citation>
    <scope>NUCLEOTIDE SEQUENCE [LARGE SCALE GENOMIC DNA]</scope>
    <source>
        <strain evidence="2">cv. Xinhai21</strain>
        <tissue evidence="1">Leaf</tissue>
    </source>
</reference>
<dbReference type="EMBL" id="KZ663233">
    <property type="protein sequence ID" value="PPS14676.1"/>
    <property type="molecule type" value="Genomic_DNA"/>
</dbReference>
<dbReference type="Proteomes" id="UP000239757">
    <property type="component" value="Unassembled WGS sequence"/>
</dbReference>
<evidence type="ECO:0000313" key="1">
    <source>
        <dbReference type="EMBL" id="PPS14676.1"/>
    </source>
</evidence>